<evidence type="ECO:0000313" key="3">
    <source>
        <dbReference type="Proteomes" id="UP000066284"/>
    </source>
</evidence>
<gene>
    <name evidence="2" type="ORF">NITINOP_2320</name>
</gene>
<evidence type="ECO:0000256" key="1">
    <source>
        <dbReference type="SAM" id="MobiDB-lite"/>
    </source>
</evidence>
<evidence type="ECO:0000313" key="2">
    <source>
        <dbReference type="EMBL" id="CUQ67292.1"/>
    </source>
</evidence>
<feature type="region of interest" description="Disordered" evidence="1">
    <location>
        <begin position="1"/>
        <end position="27"/>
    </location>
</feature>
<name>A0A0S4KS64_9BACT</name>
<accession>A0A0S4KS64</accession>
<dbReference type="KEGG" id="nio:NITINOP_2320"/>
<keyword evidence="3" id="KW-1185">Reference proteome</keyword>
<reference evidence="3" key="1">
    <citation type="submission" date="2015-09" db="EMBL/GenBank/DDBJ databases">
        <authorList>
            <person name="Daims H."/>
        </authorList>
    </citation>
    <scope>NUCLEOTIDE SEQUENCE [LARGE SCALE GENOMIC DNA]</scope>
</reference>
<dbReference type="STRING" id="1715989.NITINOP_2320"/>
<dbReference type="Proteomes" id="UP000066284">
    <property type="component" value="Chromosome 1"/>
</dbReference>
<proteinExistence type="predicted"/>
<protein>
    <submittedName>
        <fullName evidence="2">Uncharacterized protein</fullName>
    </submittedName>
</protein>
<sequence>MREHLSTAVKNPSRRTIHQGVIHGQDHHLSQTDLQHLPGSDRASQRQRRILYGDQLLRTAV</sequence>
<organism evidence="2 3">
    <name type="scientific">Candidatus Nitrospira inopinata</name>
    <dbReference type="NCBI Taxonomy" id="1715989"/>
    <lineage>
        <taxon>Bacteria</taxon>
        <taxon>Pseudomonadati</taxon>
        <taxon>Nitrospirota</taxon>
        <taxon>Nitrospiria</taxon>
        <taxon>Nitrospirales</taxon>
        <taxon>Nitrospiraceae</taxon>
        <taxon>Nitrospira</taxon>
    </lineage>
</organism>
<dbReference type="EMBL" id="LN885086">
    <property type="protein sequence ID" value="CUQ67292.1"/>
    <property type="molecule type" value="Genomic_DNA"/>
</dbReference>
<dbReference type="AlphaFoldDB" id="A0A0S4KS64"/>